<name>A0ABD0LVM1_9CAEN</name>
<feature type="compositionally biased region" description="Polar residues" evidence="11">
    <location>
        <begin position="342"/>
        <end position="353"/>
    </location>
</feature>
<keyword evidence="6" id="KW-0653">Protein transport</keyword>
<keyword evidence="5" id="KW-0970">Cilium biogenesis/degradation</keyword>
<keyword evidence="14" id="KW-1185">Reference proteome</keyword>
<protein>
    <recommendedName>
        <fullName evidence="12">Rhodanese domain-containing protein</fullName>
    </recommendedName>
</protein>
<evidence type="ECO:0000256" key="4">
    <source>
        <dbReference type="ARBA" id="ARBA00022490"/>
    </source>
</evidence>
<dbReference type="Proteomes" id="UP001519460">
    <property type="component" value="Unassembled WGS sequence"/>
</dbReference>
<evidence type="ECO:0000256" key="6">
    <source>
        <dbReference type="ARBA" id="ARBA00022927"/>
    </source>
</evidence>
<dbReference type="InterPro" id="IPR001763">
    <property type="entry name" value="Rhodanese-like_dom"/>
</dbReference>
<comment type="subcellular location">
    <subcellularLocation>
        <location evidence="1">Cytoplasm</location>
        <location evidence="1">Cytoskeleton</location>
        <location evidence="1">Cilium basal body</location>
    </subcellularLocation>
    <subcellularLocation>
        <location evidence="2">Cytoplasm</location>
        <location evidence="2">Cytoskeleton</location>
        <location evidence="2">Microtubule organizing center</location>
        <location evidence="2">Centrosome</location>
    </subcellularLocation>
</comment>
<dbReference type="GO" id="GO:0030030">
    <property type="term" value="P:cell projection organization"/>
    <property type="evidence" value="ECO:0007669"/>
    <property type="project" value="UniProtKB-KW"/>
</dbReference>
<dbReference type="PROSITE" id="PS50206">
    <property type="entry name" value="RHODANESE_3"/>
    <property type="match status" value="1"/>
</dbReference>
<dbReference type="InterPro" id="IPR036873">
    <property type="entry name" value="Rhodanese-like_dom_sf"/>
</dbReference>
<dbReference type="EMBL" id="JACVVK020000019">
    <property type="protein sequence ID" value="KAK7503705.1"/>
    <property type="molecule type" value="Genomic_DNA"/>
</dbReference>
<keyword evidence="9" id="KW-0966">Cell projection</keyword>
<keyword evidence="8" id="KW-0206">Cytoskeleton</keyword>
<evidence type="ECO:0000313" key="13">
    <source>
        <dbReference type="EMBL" id="KAK7503705.1"/>
    </source>
</evidence>
<keyword evidence="4" id="KW-0963">Cytoplasm</keyword>
<organism evidence="13 14">
    <name type="scientific">Batillaria attramentaria</name>
    <dbReference type="NCBI Taxonomy" id="370345"/>
    <lineage>
        <taxon>Eukaryota</taxon>
        <taxon>Metazoa</taxon>
        <taxon>Spiralia</taxon>
        <taxon>Lophotrochozoa</taxon>
        <taxon>Mollusca</taxon>
        <taxon>Gastropoda</taxon>
        <taxon>Caenogastropoda</taxon>
        <taxon>Sorbeoconcha</taxon>
        <taxon>Cerithioidea</taxon>
        <taxon>Batillariidae</taxon>
        <taxon>Batillaria</taxon>
    </lineage>
</organism>
<evidence type="ECO:0000256" key="5">
    <source>
        <dbReference type="ARBA" id="ARBA00022794"/>
    </source>
</evidence>
<dbReference type="CDD" id="cd00158">
    <property type="entry name" value="RHOD"/>
    <property type="match status" value="1"/>
</dbReference>
<evidence type="ECO:0000313" key="14">
    <source>
        <dbReference type="Proteomes" id="UP001519460"/>
    </source>
</evidence>
<evidence type="ECO:0000256" key="11">
    <source>
        <dbReference type="SAM" id="MobiDB-lite"/>
    </source>
</evidence>
<dbReference type="PANTHER" id="PTHR44390">
    <property type="entry name" value="CENTROSOMAL PROTEIN OF 41 KDA"/>
    <property type="match status" value="1"/>
</dbReference>
<reference evidence="13 14" key="1">
    <citation type="journal article" date="2023" name="Sci. Data">
        <title>Genome assembly of the Korean intertidal mud-creeper Batillaria attramentaria.</title>
        <authorList>
            <person name="Patra A.K."/>
            <person name="Ho P.T."/>
            <person name="Jun S."/>
            <person name="Lee S.J."/>
            <person name="Kim Y."/>
            <person name="Won Y.J."/>
        </authorList>
    </citation>
    <scope>NUCLEOTIDE SEQUENCE [LARGE SCALE GENOMIC DNA]</scope>
    <source>
        <strain evidence="13">Wonlab-2016</strain>
    </source>
</reference>
<evidence type="ECO:0000256" key="3">
    <source>
        <dbReference type="ARBA" id="ARBA00022448"/>
    </source>
</evidence>
<evidence type="ECO:0000256" key="1">
    <source>
        <dbReference type="ARBA" id="ARBA00004120"/>
    </source>
</evidence>
<feature type="region of interest" description="Disordered" evidence="11">
    <location>
        <begin position="299"/>
        <end position="322"/>
    </location>
</feature>
<evidence type="ECO:0000256" key="7">
    <source>
        <dbReference type="ARBA" id="ARBA00023069"/>
    </source>
</evidence>
<dbReference type="SUPFAM" id="SSF52821">
    <property type="entry name" value="Rhodanese/Cell cycle control phosphatase"/>
    <property type="match status" value="1"/>
</dbReference>
<dbReference type="GO" id="GO:0005813">
    <property type="term" value="C:centrosome"/>
    <property type="evidence" value="ECO:0007669"/>
    <property type="project" value="UniProtKB-SubCell"/>
</dbReference>
<gene>
    <name evidence="13" type="ORF">BaRGS_00005244</name>
</gene>
<evidence type="ECO:0000256" key="9">
    <source>
        <dbReference type="ARBA" id="ARBA00023273"/>
    </source>
</evidence>
<comment type="caution">
    <text evidence="13">The sequence shown here is derived from an EMBL/GenBank/DDBJ whole genome shotgun (WGS) entry which is preliminary data.</text>
</comment>
<dbReference type="PANTHER" id="PTHR44390:SF1">
    <property type="entry name" value="CENTROSOMAL PROTEIN OF 41 KDA"/>
    <property type="match status" value="1"/>
</dbReference>
<evidence type="ECO:0000256" key="2">
    <source>
        <dbReference type="ARBA" id="ARBA00004300"/>
    </source>
</evidence>
<evidence type="ECO:0000256" key="10">
    <source>
        <dbReference type="ARBA" id="ARBA00038465"/>
    </source>
</evidence>
<dbReference type="AlphaFoldDB" id="A0ABD0LVM1"/>
<evidence type="ECO:0000256" key="8">
    <source>
        <dbReference type="ARBA" id="ARBA00023212"/>
    </source>
</evidence>
<keyword evidence="7" id="KW-0969">Cilium</keyword>
<feature type="domain" description="Rhodanese" evidence="12">
    <location>
        <begin position="240"/>
        <end position="263"/>
    </location>
</feature>
<feature type="region of interest" description="Disordered" evidence="11">
    <location>
        <begin position="342"/>
        <end position="378"/>
    </location>
</feature>
<comment type="similarity">
    <text evidence="10">Belongs to the CEP41 family.</text>
</comment>
<accession>A0ABD0LVM1</accession>
<proteinExistence type="inferred from homology"/>
<keyword evidence="3" id="KW-0813">Transport</keyword>
<dbReference type="GO" id="GO:0015031">
    <property type="term" value="P:protein transport"/>
    <property type="evidence" value="ECO:0007669"/>
    <property type="project" value="UniProtKB-KW"/>
</dbReference>
<sequence length="378" mass="42007">MFFASSQGWAQYTTLWGKNKDMKRTEKLLVKDRAFIHCVPTTGRTTCRCYRPVYQPLIVGINERANGWPVSGRCQEPKSEGFSVFLQGSSENSLFVLRQLRRVAGQQLRPCVCFVTRVRGEWAKRLLQNCELCGNTERILYQESGVKMPKKGSSSGHNWSIAFSPREKRPRPKLFKEDRRTLKQILVDPMADGSGESTYRPDTADLEVQQIQVIRGVGEADLHDNSGGSRPVVNSIDCPYVLLDVRDKDDYEECHIITARSYPTAMLARSVNYERLKVACKLFPEGLVTGTIPAGVLEGAGSKGKRSHHPPPSTARTPADQTDFTQEDLDSLVLSIDVALSDNSSGSRLSQRSKGPGRGSVMSTTSTNAVHGRKPFKP</sequence>
<evidence type="ECO:0000259" key="12">
    <source>
        <dbReference type="PROSITE" id="PS50206"/>
    </source>
</evidence>
<dbReference type="InterPro" id="IPR051889">
    <property type="entry name" value="CEP41"/>
</dbReference>